<dbReference type="SUPFAM" id="SSF51735">
    <property type="entry name" value="NAD(P)-binding Rossmann-fold domains"/>
    <property type="match status" value="1"/>
</dbReference>
<protein>
    <submittedName>
        <fullName evidence="4">NAD-dependent epimerase/dehydratase family protein</fullName>
    </submittedName>
</protein>
<accession>A0A9P8CTK1</accession>
<dbReference type="PRINTS" id="PR01713">
    <property type="entry name" value="NUCEPIMERASE"/>
</dbReference>
<proteinExistence type="inferred from homology"/>
<dbReference type="OrthoDB" id="202470at2759"/>
<sequence length="334" mass="37047">MTVITRTNPITRHRAGGEILVTGGAGFIGSNLVDALLEEGCWHVTVLDNFEDFYSPAIKRANLAAHHGNPNFTLYEVDIRHKENLRSVFEENKFDTIVHLASKAGVRPSLERPGDYVDTNTTGTLNLLECAREFGVGTFVFGSSSSVYGLNAKVPFSEECKTSQPISPYAASKTAAELLCHTYAHLYQIRCVCLRFFTVYGPRQRPDLAIHKFARLIAEGKPIPVFGDGSTRRDYTYVDDIIQGVRAALDYRGSLYEVFNLGESQTIELGQLIALLEQSIGRTAKIDRRGAQAGDMAVTYANVSKASRLLGYKPTTNIRQGIPKFVEWFLDQRA</sequence>
<dbReference type="AlphaFoldDB" id="A0A9P8CTK1"/>
<organism evidence="4 5">
    <name type="scientific">Emericellopsis atlantica</name>
    <dbReference type="NCBI Taxonomy" id="2614577"/>
    <lineage>
        <taxon>Eukaryota</taxon>
        <taxon>Fungi</taxon>
        <taxon>Dikarya</taxon>
        <taxon>Ascomycota</taxon>
        <taxon>Pezizomycotina</taxon>
        <taxon>Sordariomycetes</taxon>
        <taxon>Hypocreomycetidae</taxon>
        <taxon>Hypocreales</taxon>
        <taxon>Bionectriaceae</taxon>
        <taxon>Emericellopsis</taxon>
    </lineage>
</organism>
<dbReference type="InterPro" id="IPR036291">
    <property type="entry name" value="NAD(P)-bd_dom_sf"/>
</dbReference>
<dbReference type="Gene3D" id="3.40.50.720">
    <property type="entry name" value="NAD(P)-binding Rossmann-like Domain"/>
    <property type="match status" value="1"/>
</dbReference>
<comment type="similarity">
    <text evidence="1">Belongs to the NAD(P)-dependent epimerase/dehydratase family.</text>
</comment>
<dbReference type="EMBL" id="MU251242">
    <property type="protein sequence ID" value="KAG9258913.1"/>
    <property type="molecule type" value="Genomic_DNA"/>
</dbReference>
<dbReference type="Proteomes" id="UP000887229">
    <property type="component" value="Unassembled WGS sequence"/>
</dbReference>
<gene>
    <name evidence="4" type="ORF">F5Z01DRAFT_9371</name>
</gene>
<dbReference type="GeneID" id="70298132"/>
<evidence type="ECO:0000313" key="5">
    <source>
        <dbReference type="Proteomes" id="UP000887229"/>
    </source>
</evidence>
<dbReference type="RefSeq" id="XP_046122837.1">
    <property type="nucleotide sequence ID" value="XM_046267229.1"/>
</dbReference>
<name>A0A9P8CTK1_9HYPO</name>
<reference evidence="4" key="1">
    <citation type="journal article" date="2021" name="IMA Fungus">
        <title>Genomic characterization of three marine fungi, including Emericellopsis atlantica sp. nov. with signatures of a generalist lifestyle and marine biomass degradation.</title>
        <authorList>
            <person name="Hagestad O.C."/>
            <person name="Hou L."/>
            <person name="Andersen J.H."/>
            <person name="Hansen E.H."/>
            <person name="Altermark B."/>
            <person name="Li C."/>
            <person name="Kuhnert E."/>
            <person name="Cox R.J."/>
            <person name="Crous P.W."/>
            <person name="Spatafora J.W."/>
            <person name="Lail K."/>
            <person name="Amirebrahimi M."/>
            <person name="Lipzen A."/>
            <person name="Pangilinan J."/>
            <person name="Andreopoulos W."/>
            <person name="Hayes R.D."/>
            <person name="Ng V."/>
            <person name="Grigoriev I.V."/>
            <person name="Jackson S.A."/>
            <person name="Sutton T.D.S."/>
            <person name="Dobson A.D.W."/>
            <person name="Rama T."/>
        </authorList>
    </citation>
    <scope>NUCLEOTIDE SEQUENCE</scope>
    <source>
        <strain evidence="4">TS7</strain>
    </source>
</reference>
<dbReference type="InterPro" id="IPR001509">
    <property type="entry name" value="Epimerase_deHydtase"/>
</dbReference>
<keyword evidence="2" id="KW-0520">NAD</keyword>
<dbReference type="Pfam" id="PF01370">
    <property type="entry name" value="Epimerase"/>
    <property type="match status" value="1"/>
</dbReference>
<dbReference type="Gene3D" id="3.90.25.10">
    <property type="entry name" value="UDP-galactose 4-epimerase, domain 1"/>
    <property type="match status" value="1"/>
</dbReference>
<evidence type="ECO:0000256" key="2">
    <source>
        <dbReference type="ARBA" id="ARBA00023027"/>
    </source>
</evidence>
<evidence type="ECO:0000256" key="1">
    <source>
        <dbReference type="ARBA" id="ARBA00007637"/>
    </source>
</evidence>
<feature type="domain" description="NAD-dependent epimerase/dehydratase" evidence="3">
    <location>
        <begin position="19"/>
        <end position="262"/>
    </location>
</feature>
<comment type="caution">
    <text evidence="4">The sequence shown here is derived from an EMBL/GenBank/DDBJ whole genome shotgun (WGS) entry which is preliminary data.</text>
</comment>
<keyword evidence="5" id="KW-1185">Reference proteome</keyword>
<evidence type="ECO:0000313" key="4">
    <source>
        <dbReference type="EMBL" id="KAG9258913.1"/>
    </source>
</evidence>
<evidence type="ECO:0000259" key="3">
    <source>
        <dbReference type="Pfam" id="PF01370"/>
    </source>
</evidence>
<dbReference type="PANTHER" id="PTHR43574">
    <property type="entry name" value="EPIMERASE-RELATED"/>
    <property type="match status" value="1"/>
</dbReference>